<reference evidence="4" key="1">
    <citation type="journal article" date="2019" name="bioRxiv">
        <title>The Genome of the Zebra Mussel, Dreissena polymorpha: A Resource for Invasive Species Research.</title>
        <authorList>
            <person name="McCartney M.A."/>
            <person name="Auch B."/>
            <person name="Kono T."/>
            <person name="Mallez S."/>
            <person name="Zhang Y."/>
            <person name="Obille A."/>
            <person name="Becker A."/>
            <person name="Abrahante J.E."/>
            <person name="Garbe J."/>
            <person name="Badalamenti J.P."/>
            <person name="Herman A."/>
            <person name="Mangelson H."/>
            <person name="Liachko I."/>
            <person name="Sullivan S."/>
            <person name="Sone E.D."/>
            <person name="Koren S."/>
            <person name="Silverstein K.A.T."/>
            <person name="Beckman K.B."/>
            <person name="Gohl D.M."/>
        </authorList>
    </citation>
    <scope>NUCLEOTIDE SEQUENCE</scope>
    <source>
        <strain evidence="4">Duluth1</strain>
        <tissue evidence="4">Whole animal</tissue>
    </source>
</reference>
<feature type="domain" description="Carbohydrate kinase PfkB" evidence="3">
    <location>
        <begin position="54"/>
        <end position="376"/>
    </location>
</feature>
<protein>
    <recommendedName>
        <fullName evidence="3">Carbohydrate kinase PfkB domain-containing protein</fullName>
    </recommendedName>
</protein>
<keyword evidence="5" id="KW-1185">Reference proteome</keyword>
<proteinExistence type="predicted"/>
<organism evidence="4 5">
    <name type="scientific">Dreissena polymorpha</name>
    <name type="common">Zebra mussel</name>
    <name type="synonym">Mytilus polymorpha</name>
    <dbReference type="NCBI Taxonomy" id="45954"/>
    <lineage>
        <taxon>Eukaryota</taxon>
        <taxon>Metazoa</taxon>
        <taxon>Spiralia</taxon>
        <taxon>Lophotrochozoa</taxon>
        <taxon>Mollusca</taxon>
        <taxon>Bivalvia</taxon>
        <taxon>Autobranchia</taxon>
        <taxon>Heteroconchia</taxon>
        <taxon>Euheterodonta</taxon>
        <taxon>Imparidentia</taxon>
        <taxon>Neoheterodontei</taxon>
        <taxon>Myida</taxon>
        <taxon>Dreissenoidea</taxon>
        <taxon>Dreissenidae</taxon>
        <taxon>Dreissena</taxon>
    </lineage>
</organism>
<dbReference type="GO" id="GO:0005737">
    <property type="term" value="C:cytoplasm"/>
    <property type="evidence" value="ECO:0007669"/>
    <property type="project" value="TreeGrafter"/>
</dbReference>
<dbReference type="InterPro" id="IPR029056">
    <property type="entry name" value="Ribokinase-like"/>
</dbReference>
<evidence type="ECO:0000256" key="1">
    <source>
        <dbReference type="ARBA" id="ARBA00022723"/>
    </source>
</evidence>
<evidence type="ECO:0000256" key="2">
    <source>
        <dbReference type="SAM" id="MobiDB-lite"/>
    </source>
</evidence>
<dbReference type="PANTHER" id="PTHR42909">
    <property type="entry name" value="ZGC:136858"/>
    <property type="match status" value="1"/>
</dbReference>
<dbReference type="EMBL" id="JAIWYP010000014">
    <property type="protein sequence ID" value="KAH3710523.1"/>
    <property type="molecule type" value="Genomic_DNA"/>
</dbReference>
<dbReference type="InterPro" id="IPR011611">
    <property type="entry name" value="PfkB_dom"/>
</dbReference>
<reference evidence="4" key="2">
    <citation type="submission" date="2020-11" db="EMBL/GenBank/DDBJ databases">
        <authorList>
            <person name="McCartney M.A."/>
            <person name="Auch B."/>
            <person name="Kono T."/>
            <person name="Mallez S."/>
            <person name="Becker A."/>
            <person name="Gohl D.M."/>
            <person name="Silverstein K.A.T."/>
            <person name="Koren S."/>
            <person name="Bechman K.B."/>
            <person name="Herman A."/>
            <person name="Abrahante J.E."/>
            <person name="Garbe J."/>
        </authorList>
    </citation>
    <scope>NUCLEOTIDE SEQUENCE</scope>
    <source>
        <strain evidence="4">Duluth1</strain>
        <tissue evidence="4">Whole animal</tissue>
    </source>
</reference>
<dbReference type="GO" id="GO:0004730">
    <property type="term" value="F:pseudouridylate synthase activity"/>
    <property type="evidence" value="ECO:0007669"/>
    <property type="project" value="TreeGrafter"/>
</dbReference>
<feature type="compositionally biased region" description="Polar residues" evidence="2">
    <location>
        <begin position="1"/>
        <end position="15"/>
    </location>
</feature>
<gene>
    <name evidence="4" type="ORF">DPMN_070007</name>
</gene>
<evidence type="ECO:0000313" key="5">
    <source>
        <dbReference type="Proteomes" id="UP000828390"/>
    </source>
</evidence>
<dbReference type="GO" id="GO:0046872">
    <property type="term" value="F:metal ion binding"/>
    <property type="evidence" value="ECO:0007669"/>
    <property type="project" value="UniProtKB-KW"/>
</dbReference>
<dbReference type="Proteomes" id="UP000828390">
    <property type="component" value="Unassembled WGS sequence"/>
</dbReference>
<comment type="caution">
    <text evidence="4">The sequence shown here is derived from an EMBL/GenBank/DDBJ whole genome shotgun (WGS) entry which is preliminary data.</text>
</comment>
<evidence type="ECO:0000313" key="4">
    <source>
        <dbReference type="EMBL" id="KAH3710523.1"/>
    </source>
</evidence>
<dbReference type="GO" id="GO:0016798">
    <property type="term" value="F:hydrolase activity, acting on glycosyl bonds"/>
    <property type="evidence" value="ECO:0007669"/>
    <property type="project" value="TreeGrafter"/>
</dbReference>
<accession>A0A9D4BX44</accession>
<sequence length="502" mass="54238">MKGGNSSNVKETSATKGDHQKYHNISTGGKTVYPTLRNTAITAEKNVDRSSKQKKVTVVGCSIVDFTVKVTQPHFKSNGASYAGHIHQSFGGVGRNLADGLSRLGTDTLFLSAVGDDSHRAAFEQHCKHMNLSGIARLPGHRTATYCAVLRDTGHLLFGVQDTNIASQITPQYISSFERQLANSDIVCMDGNITMETIKTLCDICRVNGVPVLFEPTDLLKATKPLQSSAHTAVTLTTPNFNELRAMAEFITGKQYTSIESADDCSCSEVIEESLRLLSPVSDLIPVTMVTLGRHGVLLCSRGDFTIGKGSCVQREGAATVRHYPALPVSDSAPIVSVSGAGDCMVSAFLTNHLEGFDLDTCMTSGLQAAHLSLMSNEAVPATMSRDVLRVESRKDSTEACIKGDSFDLEKMQTQITTCSPYTANPTLRNMVNKIVAGSDVNVHAVEAFGKTIIRDIIGNSVFAYKFTSKYRTKALGNDLAVKIASDRAFYPALLYQRFLVV</sequence>
<name>A0A9D4BX44_DREPO</name>
<dbReference type="Pfam" id="PF00294">
    <property type="entry name" value="PfkB"/>
    <property type="match status" value="1"/>
</dbReference>
<dbReference type="AlphaFoldDB" id="A0A9D4BX44"/>
<dbReference type="GO" id="GO:0006796">
    <property type="term" value="P:phosphate-containing compound metabolic process"/>
    <property type="evidence" value="ECO:0007669"/>
    <property type="project" value="UniProtKB-ARBA"/>
</dbReference>
<keyword evidence="1" id="KW-0479">Metal-binding</keyword>
<dbReference type="CDD" id="cd01941">
    <property type="entry name" value="YeiC_kinase_like"/>
    <property type="match status" value="1"/>
</dbReference>
<evidence type="ECO:0000259" key="3">
    <source>
        <dbReference type="Pfam" id="PF00294"/>
    </source>
</evidence>
<feature type="region of interest" description="Disordered" evidence="2">
    <location>
        <begin position="1"/>
        <end position="29"/>
    </location>
</feature>
<dbReference type="PANTHER" id="PTHR42909:SF1">
    <property type="entry name" value="CARBOHYDRATE KINASE PFKB DOMAIN-CONTAINING PROTEIN"/>
    <property type="match status" value="1"/>
</dbReference>
<dbReference type="SUPFAM" id="SSF53613">
    <property type="entry name" value="Ribokinase-like"/>
    <property type="match status" value="1"/>
</dbReference>
<dbReference type="Gene3D" id="3.40.1190.20">
    <property type="match status" value="1"/>
</dbReference>